<gene>
    <name evidence="3" type="ORF">O0I10_005343</name>
</gene>
<feature type="chain" id="PRO_5042071366" evidence="2">
    <location>
        <begin position="20"/>
        <end position="126"/>
    </location>
</feature>
<evidence type="ECO:0000313" key="3">
    <source>
        <dbReference type="EMBL" id="KAJ8658961.1"/>
    </source>
</evidence>
<comment type="caution">
    <text evidence="3">The sequence shown here is derived from an EMBL/GenBank/DDBJ whole genome shotgun (WGS) entry which is preliminary data.</text>
</comment>
<reference evidence="3 4" key="1">
    <citation type="submission" date="2023-03" db="EMBL/GenBank/DDBJ databases">
        <title>Genome sequence of Lichtheimia ornata CBS 291.66.</title>
        <authorList>
            <person name="Mohabir J.T."/>
            <person name="Shea T.P."/>
            <person name="Kurbessoian T."/>
            <person name="Berby B."/>
            <person name="Fontaine J."/>
            <person name="Livny J."/>
            <person name="Gnirke A."/>
            <person name="Stajich J.E."/>
            <person name="Cuomo C.A."/>
        </authorList>
    </citation>
    <scope>NUCLEOTIDE SEQUENCE [LARGE SCALE GENOMIC DNA]</scope>
    <source>
        <strain evidence="3">CBS 291.66</strain>
    </source>
</reference>
<evidence type="ECO:0000256" key="2">
    <source>
        <dbReference type="SAM" id="SignalP"/>
    </source>
</evidence>
<dbReference type="AlphaFoldDB" id="A0AAD7V7E2"/>
<accession>A0AAD7V7E2</accession>
<protein>
    <submittedName>
        <fullName evidence="3">Uncharacterized protein</fullName>
    </submittedName>
</protein>
<sequence length="126" mass="13575">MRLSVIAIAITLVVAGVQAQSPNVKQDAVQVTQSQQNNIGPARIAVNKRYDDGNLHGDYEGDDEDGEEEDEDRRRPRHSRHRGSRGRSGQRGGRGVVEPAASKLGRIVDNTALGKLGGVTHSDPDV</sequence>
<name>A0AAD7V7E2_9FUNG</name>
<evidence type="ECO:0000256" key="1">
    <source>
        <dbReference type="SAM" id="MobiDB-lite"/>
    </source>
</evidence>
<dbReference type="EMBL" id="JARTCD010000021">
    <property type="protein sequence ID" value="KAJ8658961.1"/>
    <property type="molecule type" value="Genomic_DNA"/>
</dbReference>
<keyword evidence="4" id="KW-1185">Reference proteome</keyword>
<dbReference type="RefSeq" id="XP_058343874.1">
    <property type="nucleotide sequence ID" value="XM_058485388.1"/>
</dbReference>
<feature type="compositionally biased region" description="Acidic residues" evidence="1">
    <location>
        <begin position="60"/>
        <end position="71"/>
    </location>
</feature>
<proteinExistence type="predicted"/>
<dbReference type="GeneID" id="83212756"/>
<organism evidence="3 4">
    <name type="scientific">Lichtheimia ornata</name>
    <dbReference type="NCBI Taxonomy" id="688661"/>
    <lineage>
        <taxon>Eukaryota</taxon>
        <taxon>Fungi</taxon>
        <taxon>Fungi incertae sedis</taxon>
        <taxon>Mucoromycota</taxon>
        <taxon>Mucoromycotina</taxon>
        <taxon>Mucoromycetes</taxon>
        <taxon>Mucorales</taxon>
        <taxon>Lichtheimiaceae</taxon>
        <taxon>Lichtheimia</taxon>
    </lineage>
</organism>
<feature type="region of interest" description="Disordered" evidence="1">
    <location>
        <begin position="32"/>
        <end position="126"/>
    </location>
</feature>
<dbReference type="Proteomes" id="UP001234581">
    <property type="component" value="Unassembled WGS sequence"/>
</dbReference>
<feature type="signal peptide" evidence="2">
    <location>
        <begin position="1"/>
        <end position="19"/>
    </location>
</feature>
<keyword evidence="2" id="KW-0732">Signal</keyword>
<evidence type="ECO:0000313" key="4">
    <source>
        <dbReference type="Proteomes" id="UP001234581"/>
    </source>
</evidence>
<feature type="compositionally biased region" description="Basic residues" evidence="1">
    <location>
        <begin position="75"/>
        <end position="85"/>
    </location>
</feature>
<feature type="compositionally biased region" description="Basic and acidic residues" evidence="1">
    <location>
        <begin position="48"/>
        <end position="59"/>
    </location>
</feature>